<dbReference type="GO" id="GO:0004066">
    <property type="term" value="F:asparagine synthase (glutamine-hydrolyzing) activity"/>
    <property type="evidence" value="ECO:0007669"/>
    <property type="project" value="UniProtKB-EC"/>
</dbReference>
<feature type="non-terminal residue" evidence="2">
    <location>
        <position position="159"/>
    </location>
</feature>
<dbReference type="EMBL" id="AUZY01009870">
    <property type="protein sequence ID" value="EQD40615.1"/>
    <property type="molecule type" value="Genomic_DNA"/>
</dbReference>
<dbReference type="Pfam" id="PF00733">
    <property type="entry name" value="Asn_synthase"/>
    <property type="match status" value="1"/>
</dbReference>
<proteinExistence type="predicted"/>
<dbReference type="InterPro" id="IPR014729">
    <property type="entry name" value="Rossmann-like_a/b/a_fold"/>
</dbReference>
<dbReference type="AlphaFoldDB" id="T1AFD4"/>
<comment type="caution">
    <text evidence="2">The sequence shown here is derived from an EMBL/GenBank/DDBJ whole genome shotgun (WGS) entry which is preliminary data.</text>
</comment>
<reference evidence="2" key="2">
    <citation type="journal article" date="2014" name="ISME J.">
        <title>Microbial stratification in low pH oxic and suboxic macroscopic growths along an acid mine drainage.</title>
        <authorList>
            <person name="Mendez-Garcia C."/>
            <person name="Mesa V."/>
            <person name="Sprenger R.R."/>
            <person name="Richter M."/>
            <person name="Diez M.S."/>
            <person name="Solano J."/>
            <person name="Bargiela R."/>
            <person name="Golyshina O.V."/>
            <person name="Manteca A."/>
            <person name="Ramos J.L."/>
            <person name="Gallego J.R."/>
            <person name="Llorente I."/>
            <person name="Martins Dos Santos V.A."/>
            <person name="Jensen O.N."/>
            <person name="Pelaez A.I."/>
            <person name="Sanchez J."/>
            <person name="Ferrer M."/>
        </authorList>
    </citation>
    <scope>NUCLEOTIDE SEQUENCE</scope>
</reference>
<gene>
    <name evidence="2" type="ORF">B1B_14855</name>
</gene>
<protein>
    <submittedName>
        <fullName evidence="2">Asparagine synthase domain protein</fullName>
        <ecNumber evidence="2">6.3.5.4</ecNumber>
    </submittedName>
</protein>
<dbReference type="InterPro" id="IPR052188">
    <property type="entry name" value="Ni-pincer_cofactor_biosynth"/>
</dbReference>
<dbReference type="GO" id="GO:0006529">
    <property type="term" value="P:asparagine biosynthetic process"/>
    <property type="evidence" value="ECO:0007669"/>
    <property type="project" value="InterPro"/>
</dbReference>
<dbReference type="PANTHER" id="PTHR43169">
    <property type="entry name" value="EXSB FAMILY PROTEIN"/>
    <property type="match status" value="1"/>
</dbReference>
<dbReference type="EC" id="6.3.5.4" evidence="2"/>
<accession>T1AFD4</accession>
<dbReference type="Gene3D" id="3.40.50.620">
    <property type="entry name" value="HUPs"/>
    <property type="match status" value="1"/>
</dbReference>
<dbReference type="SUPFAM" id="SSF52402">
    <property type="entry name" value="Adenine nucleotide alpha hydrolases-like"/>
    <property type="match status" value="1"/>
</dbReference>
<reference evidence="2" key="1">
    <citation type="submission" date="2013-08" db="EMBL/GenBank/DDBJ databases">
        <authorList>
            <person name="Mendez C."/>
            <person name="Richter M."/>
            <person name="Ferrer M."/>
            <person name="Sanchez J."/>
        </authorList>
    </citation>
    <scope>NUCLEOTIDE SEQUENCE</scope>
</reference>
<organism evidence="2">
    <name type="scientific">mine drainage metagenome</name>
    <dbReference type="NCBI Taxonomy" id="410659"/>
    <lineage>
        <taxon>unclassified sequences</taxon>
        <taxon>metagenomes</taxon>
        <taxon>ecological metagenomes</taxon>
    </lineage>
</organism>
<evidence type="ECO:0000259" key="1">
    <source>
        <dbReference type="Pfam" id="PF00733"/>
    </source>
</evidence>
<dbReference type="InterPro" id="IPR001962">
    <property type="entry name" value="Asn_synthase"/>
</dbReference>
<feature type="domain" description="Asparagine synthetase" evidence="1">
    <location>
        <begin position="22"/>
        <end position="84"/>
    </location>
</feature>
<keyword evidence="2" id="KW-0436">Ligase</keyword>
<dbReference type="PANTHER" id="PTHR43169:SF2">
    <property type="entry name" value="NAD_GMP SYNTHASE DOMAIN-CONTAINING PROTEIN"/>
    <property type="match status" value="1"/>
</dbReference>
<sequence length="159" mass="16847">MASPLEDSQPGSRLAAALGGLTPCVVAFSGGVDSGVVAAFAHARDPSGVLLATLAGPAVAREEIERAARTARFIGAPHRLISLDPLNDGRYASNPPNRCYFCRSLEGDALQSLAREEGVPWILDGIHQDDLGDDRPGIRAMNERGIRHPLLEAGLRKTD</sequence>
<name>T1AFD4_9ZZZZ</name>
<evidence type="ECO:0000313" key="2">
    <source>
        <dbReference type="EMBL" id="EQD40615.1"/>
    </source>
</evidence>